<evidence type="ECO:0000259" key="4">
    <source>
        <dbReference type="Pfam" id="PF08241"/>
    </source>
</evidence>
<protein>
    <submittedName>
        <fullName evidence="5">Class I SAM-dependent methyltransferase</fullName>
    </submittedName>
</protein>
<reference evidence="5 6" key="1">
    <citation type="submission" date="2018-10" db="EMBL/GenBank/DDBJ databases">
        <title>The genome of Streptomyces dangxiongensis Z022.</title>
        <authorList>
            <person name="Zhang B."/>
        </authorList>
    </citation>
    <scope>NUCLEOTIDE SEQUENCE [LARGE SCALE GENOMIC DNA]</scope>
    <source>
        <strain evidence="5 6">Z022</strain>
    </source>
</reference>
<proteinExistence type="inferred from homology"/>
<dbReference type="KEGG" id="sdd:D9753_15360"/>
<dbReference type="Gene3D" id="3.40.50.150">
    <property type="entry name" value="Vaccinia Virus protein VP39"/>
    <property type="match status" value="1"/>
</dbReference>
<evidence type="ECO:0000256" key="2">
    <source>
        <dbReference type="ARBA" id="ARBA00022603"/>
    </source>
</evidence>
<evidence type="ECO:0000313" key="6">
    <source>
        <dbReference type="Proteomes" id="UP000268329"/>
    </source>
</evidence>
<feature type="domain" description="Methyltransferase type 11" evidence="4">
    <location>
        <begin position="58"/>
        <end position="147"/>
    </location>
</feature>
<dbReference type="GO" id="GO:0008757">
    <property type="term" value="F:S-adenosylmethionine-dependent methyltransferase activity"/>
    <property type="evidence" value="ECO:0007669"/>
    <property type="project" value="InterPro"/>
</dbReference>
<evidence type="ECO:0000313" key="5">
    <source>
        <dbReference type="EMBL" id="AYN40067.1"/>
    </source>
</evidence>
<dbReference type="RefSeq" id="WP_121787526.1">
    <property type="nucleotide sequence ID" value="NZ_CP033073.1"/>
</dbReference>
<dbReference type="Pfam" id="PF08241">
    <property type="entry name" value="Methyltransf_11"/>
    <property type="match status" value="1"/>
</dbReference>
<organism evidence="5 6">
    <name type="scientific">Streptomyces dangxiongensis</name>
    <dbReference type="NCBI Taxonomy" id="1442032"/>
    <lineage>
        <taxon>Bacteria</taxon>
        <taxon>Bacillati</taxon>
        <taxon>Actinomycetota</taxon>
        <taxon>Actinomycetes</taxon>
        <taxon>Kitasatosporales</taxon>
        <taxon>Streptomycetaceae</taxon>
        <taxon>Streptomyces</taxon>
    </lineage>
</organism>
<dbReference type="SUPFAM" id="SSF53335">
    <property type="entry name" value="S-adenosyl-L-methionine-dependent methyltransferases"/>
    <property type="match status" value="1"/>
</dbReference>
<keyword evidence="6" id="KW-1185">Reference proteome</keyword>
<dbReference type="InterPro" id="IPR029063">
    <property type="entry name" value="SAM-dependent_MTases_sf"/>
</dbReference>
<dbReference type="AlphaFoldDB" id="A0A3G2JKI3"/>
<dbReference type="CDD" id="cd02440">
    <property type="entry name" value="AdoMet_MTases"/>
    <property type="match status" value="1"/>
</dbReference>
<dbReference type="PANTHER" id="PTHR44942:SF4">
    <property type="entry name" value="METHYLTRANSFERASE TYPE 11 DOMAIN-CONTAINING PROTEIN"/>
    <property type="match status" value="1"/>
</dbReference>
<dbReference type="EMBL" id="CP033073">
    <property type="protein sequence ID" value="AYN40067.1"/>
    <property type="molecule type" value="Genomic_DNA"/>
</dbReference>
<dbReference type="InterPro" id="IPR013216">
    <property type="entry name" value="Methyltransf_11"/>
</dbReference>
<dbReference type="OrthoDB" id="9797252at2"/>
<dbReference type="Proteomes" id="UP000268329">
    <property type="component" value="Chromosome"/>
</dbReference>
<dbReference type="InterPro" id="IPR051052">
    <property type="entry name" value="Diverse_substrate_MTase"/>
</dbReference>
<sequence length="266" mass="28774">MAIPESPTTPHASAVAARAHSFNSAAAQYAANRPSYPAALLDTVEELAGRSLSGARTVDVGAGTGIATALLHARGADVLAVEPGEGMAAEFRRALPHIPLVRGDGNALPVADAHADFLTYAQAWHWTDPARSVPEALRVLRPGGALALWWNTEALDVEWIAEAARRTSRFLGLDFTAAEQRRAIERTERADPSGRLDLARRTVRWCRRVPVDVHLANLGSHSALLVESEERTAAFMEEERAHLLKAFPDGTVEETYDVRILVALTP</sequence>
<keyword evidence="2 5" id="KW-0489">Methyltransferase</keyword>
<accession>A0A3G2JKI3</accession>
<evidence type="ECO:0000256" key="3">
    <source>
        <dbReference type="ARBA" id="ARBA00022679"/>
    </source>
</evidence>
<keyword evidence="3 5" id="KW-0808">Transferase</keyword>
<evidence type="ECO:0000256" key="1">
    <source>
        <dbReference type="ARBA" id="ARBA00008361"/>
    </source>
</evidence>
<gene>
    <name evidence="5" type="ORF">D9753_15360</name>
</gene>
<comment type="similarity">
    <text evidence="1">Belongs to the methyltransferase superfamily.</text>
</comment>
<name>A0A3G2JKI3_9ACTN</name>
<dbReference type="GO" id="GO:0032259">
    <property type="term" value="P:methylation"/>
    <property type="evidence" value="ECO:0007669"/>
    <property type="project" value="UniProtKB-KW"/>
</dbReference>
<dbReference type="PANTHER" id="PTHR44942">
    <property type="entry name" value="METHYLTRANSF_11 DOMAIN-CONTAINING PROTEIN"/>
    <property type="match status" value="1"/>
</dbReference>